<comment type="caution">
    <text evidence="2">The sequence shown here is derived from an EMBL/GenBank/DDBJ whole genome shotgun (WGS) entry which is preliminary data.</text>
</comment>
<proteinExistence type="predicted"/>
<dbReference type="Proteomes" id="UP000242146">
    <property type="component" value="Unassembled WGS sequence"/>
</dbReference>
<keyword evidence="1" id="KW-0812">Transmembrane</keyword>
<dbReference type="EMBL" id="MCGT01000009">
    <property type="protein sequence ID" value="ORX56827.1"/>
    <property type="molecule type" value="Genomic_DNA"/>
</dbReference>
<name>A0A1X2GLZ8_9FUNG</name>
<keyword evidence="3" id="KW-1185">Reference proteome</keyword>
<keyword evidence="1" id="KW-1133">Transmembrane helix</keyword>
<feature type="transmembrane region" description="Helical" evidence="1">
    <location>
        <begin position="110"/>
        <end position="128"/>
    </location>
</feature>
<reference evidence="2 3" key="1">
    <citation type="submission" date="2016-07" db="EMBL/GenBank/DDBJ databases">
        <title>Pervasive Adenine N6-methylation of Active Genes in Fungi.</title>
        <authorList>
            <consortium name="DOE Joint Genome Institute"/>
            <person name="Mondo S.J."/>
            <person name="Dannebaum R.O."/>
            <person name="Kuo R.C."/>
            <person name="Labutti K."/>
            <person name="Haridas S."/>
            <person name="Kuo A."/>
            <person name="Salamov A."/>
            <person name="Ahrendt S.R."/>
            <person name="Lipzen A."/>
            <person name="Sullivan W."/>
            <person name="Andreopoulos W.B."/>
            <person name="Clum A."/>
            <person name="Lindquist E."/>
            <person name="Daum C."/>
            <person name="Ramamoorthy G.K."/>
            <person name="Gryganskyi A."/>
            <person name="Culley D."/>
            <person name="Magnuson J.K."/>
            <person name="James T.Y."/>
            <person name="O'Malley M.A."/>
            <person name="Stajich J.E."/>
            <person name="Spatafora J.W."/>
            <person name="Visel A."/>
            <person name="Grigoriev I.V."/>
        </authorList>
    </citation>
    <scope>NUCLEOTIDE SEQUENCE [LARGE SCALE GENOMIC DNA]</scope>
    <source>
        <strain evidence="2 3">NRRL 3301</strain>
    </source>
</reference>
<feature type="transmembrane region" description="Helical" evidence="1">
    <location>
        <begin position="34"/>
        <end position="51"/>
    </location>
</feature>
<keyword evidence="1" id="KW-0472">Membrane</keyword>
<dbReference type="AlphaFoldDB" id="A0A1X2GLZ8"/>
<dbReference type="OrthoDB" id="2355659at2759"/>
<feature type="transmembrane region" description="Helical" evidence="1">
    <location>
        <begin position="63"/>
        <end position="84"/>
    </location>
</feature>
<gene>
    <name evidence="2" type="ORF">DM01DRAFT_323375</name>
</gene>
<sequence length="186" mass="20976">MLGAMTHLYSGFTLTAMSDAFEEFDQGTLFGLTLYSYLSGFACMAGAVGVLKNNVKKLQFFNCYYWVDLALHTAFSVASAVLLFTLHTEICSEVIQDNSLEMDMTTCEAIYVRSAWVITSAMLINMLLKLHFAFAIHAYTNRVRADQEYQQGEQTIVIEYTPVPAMDEKQNVMFVAGKEFIPDHKK</sequence>
<evidence type="ECO:0000313" key="2">
    <source>
        <dbReference type="EMBL" id="ORX56827.1"/>
    </source>
</evidence>
<organism evidence="2 3">
    <name type="scientific">Hesseltinella vesiculosa</name>
    <dbReference type="NCBI Taxonomy" id="101127"/>
    <lineage>
        <taxon>Eukaryota</taxon>
        <taxon>Fungi</taxon>
        <taxon>Fungi incertae sedis</taxon>
        <taxon>Mucoromycota</taxon>
        <taxon>Mucoromycotina</taxon>
        <taxon>Mucoromycetes</taxon>
        <taxon>Mucorales</taxon>
        <taxon>Cunninghamellaceae</taxon>
        <taxon>Hesseltinella</taxon>
    </lineage>
</organism>
<evidence type="ECO:0000313" key="3">
    <source>
        <dbReference type="Proteomes" id="UP000242146"/>
    </source>
</evidence>
<accession>A0A1X2GLZ8</accession>
<protein>
    <submittedName>
        <fullName evidence="2">Uncharacterized protein</fullName>
    </submittedName>
</protein>
<evidence type="ECO:0000256" key="1">
    <source>
        <dbReference type="SAM" id="Phobius"/>
    </source>
</evidence>